<dbReference type="AlphaFoldDB" id="A0A132NYV5"/>
<dbReference type="EMBL" id="JXTI01000012">
    <property type="protein sequence ID" value="KWX15233.1"/>
    <property type="molecule type" value="Genomic_DNA"/>
</dbReference>
<organism evidence="1 2">
    <name type="scientific">Giardia duodenalis assemblage B</name>
    <dbReference type="NCBI Taxonomy" id="1394984"/>
    <lineage>
        <taxon>Eukaryota</taxon>
        <taxon>Metamonada</taxon>
        <taxon>Diplomonadida</taxon>
        <taxon>Hexamitidae</taxon>
        <taxon>Giardiinae</taxon>
        <taxon>Giardia</taxon>
    </lineage>
</organism>
<accession>A0A132NYV5</accession>
<evidence type="ECO:0000313" key="1">
    <source>
        <dbReference type="EMBL" id="KWX15233.1"/>
    </source>
</evidence>
<proteinExistence type="predicted"/>
<dbReference type="VEuPathDB" id="GiardiaDB:QR46_0772"/>
<sequence>MPLHAHAQHWLPGPGGSVSVPMYIPAAVAFFGDTCVAFNECSRSVHSYIQEQEEHERENAFLQQLHANHGQS</sequence>
<dbReference type="Proteomes" id="UP000070089">
    <property type="component" value="Unassembled WGS sequence"/>
</dbReference>
<name>A0A132NYV5_GIAIN</name>
<reference evidence="1 2" key="1">
    <citation type="journal article" date="2015" name="Mol. Biochem. Parasitol.">
        <title>Identification of polymorphic genes for use in assemblage B genotyping assays through comparative genomics of multiple assemblage B Giardia duodenalis isolates.</title>
        <authorList>
            <person name="Wielinga C."/>
            <person name="Thompson R.C."/>
            <person name="Monis P."/>
            <person name="Ryan U."/>
        </authorList>
    </citation>
    <scope>NUCLEOTIDE SEQUENCE [LARGE SCALE GENOMIC DNA]</scope>
    <source>
        <strain evidence="1 2">BAH15c1</strain>
    </source>
</reference>
<evidence type="ECO:0000313" key="2">
    <source>
        <dbReference type="Proteomes" id="UP000070089"/>
    </source>
</evidence>
<comment type="caution">
    <text evidence="1">The sequence shown here is derived from an EMBL/GenBank/DDBJ whole genome shotgun (WGS) entry which is preliminary data.</text>
</comment>
<protein>
    <submittedName>
        <fullName evidence="1">ATPase involved in DNA repair/chromosome segregation</fullName>
    </submittedName>
</protein>
<gene>
    <name evidence="1" type="ORF">QR46_0772</name>
</gene>